<dbReference type="AlphaFoldDB" id="A0A8K0H3N3"/>
<comment type="function">
    <text evidence="1">May be involved in environmental stress response.</text>
</comment>
<dbReference type="InterPro" id="IPR035896">
    <property type="entry name" value="AN1-like_Znf"/>
</dbReference>
<dbReference type="InterPro" id="IPR002653">
    <property type="entry name" value="Znf_A20"/>
</dbReference>
<name>A0A8K0H3N3_9ROSA</name>
<dbReference type="PROSITE" id="PS51039">
    <property type="entry name" value="ZF_AN1"/>
    <property type="match status" value="1"/>
</dbReference>
<comment type="caution">
    <text evidence="8">The sequence shown here is derived from an EMBL/GenBank/DDBJ whole genome shotgun (WGS) entry which is preliminary data.</text>
</comment>
<dbReference type="PROSITE" id="PS51036">
    <property type="entry name" value="ZF_A20"/>
    <property type="match status" value="1"/>
</dbReference>
<dbReference type="GO" id="GO:0008270">
    <property type="term" value="F:zinc ion binding"/>
    <property type="evidence" value="ECO:0007669"/>
    <property type="project" value="UniProtKB-KW"/>
</dbReference>
<keyword evidence="4" id="KW-0862">Zinc</keyword>
<dbReference type="PANTHER" id="PTHR10634:SF124">
    <property type="entry name" value="ZINC FINGER A20 AND AN1 DOMAIN-CONTAINING STRESS-ASSOCIATED PROTEIN 8-RELATED"/>
    <property type="match status" value="1"/>
</dbReference>
<evidence type="ECO:0000256" key="1">
    <source>
        <dbReference type="ARBA" id="ARBA00003732"/>
    </source>
</evidence>
<sequence>MDPPLCANGCGFYGSEKNRNLCSKCYDNFLKQELINKTKGISYIVTRPQQYPVLCANGRGFDGVVEKNNMCTACYKDDHDDISDKQSATAHGDSRSGRSRCKNCNKKVGLIGGFKCRCGEIFCPRHRLPEEHACNVDYKSAGRDVLAKQNPVCKADKLEWRL</sequence>
<protein>
    <submittedName>
        <fullName evidence="8">Uncharacterized protein</fullName>
    </submittedName>
</protein>
<evidence type="ECO:0000313" key="9">
    <source>
        <dbReference type="Proteomes" id="UP000796880"/>
    </source>
</evidence>
<dbReference type="Proteomes" id="UP000796880">
    <property type="component" value="Unassembled WGS sequence"/>
</dbReference>
<dbReference type="Pfam" id="PF01754">
    <property type="entry name" value="zf-A20"/>
    <property type="match status" value="1"/>
</dbReference>
<keyword evidence="2" id="KW-0479">Metal-binding</keyword>
<keyword evidence="3 5" id="KW-0863">Zinc-finger</keyword>
<evidence type="ECO:0000259" key="7">
    <source>
        <dbReference type="PROSITE" id="PS51039"/>
    </source>
</evidence>
<evidence type="ECO:0000256" key="4">
    <source>
        <dbReference type="ARBA" id="ARBA00022833"/>
    </source>
</evidence>
<evidence type="ECO:0000313" key="8">
    <source>
        <dbReference type="EMBL" id="KAF3445121.1"/>
    </source>
</evidence>
<dbReference type="GO" id="GO:0003677">
    <property type="term" value="F:DNA binding"/>
    <property type="evidence" value="ECO:0007669"/>
    <property type="project" value="InterPro"/>
</dbReference>
<dbReference type="Gene3D" id="4.10.1110.10">
    <property type="entry name" value="AN1-like Zinc finger"/>
    <property type="match status" value="1"/>
</dbReference>
<dbReference type="SUPFAM" id="SSF57716">
    <property type="entry name" value="Glucocorticoid receptor-like (DNA-binding domain)"/>
    <property type="match status" value="1"/>
</dbReference>
<dbReference type="Pfam" id="PF01428">
    <property type="entry name" value="zf-AN1"/>
    <property type="match status" value="1"/>
</dbReference>
<proteinExistence type="predicted"/>
<evidence type="ECO:0000259" key="6">
    <source>
        <dbReference type="PROSITE" id="PS51036"/>
    </source>
</evidence>
<organism evidence="8 9">
    <name type="scientific">Rhamnella rubrinervis</name>
    <dbReference type="NCBI Taxonomy" id="2594499"/>
    <lineage>
        <taxon>Eukaryota</taxon>
        <taxon>Viridiplantae</taxon>
        <taxon>Streptophyta</taxon>
        <taxon>Embryophyta</taxon>
        <taxon>Tracheophyta</taxon>
        <taxon>Spermatophyta</taxon>
        <taxon>Magnoliopsida</taxon>
        <taxon>eudicotyledons</taxon>
        <taxon>Gunneridae</taxon>
        <taxon>Pentapetalae</taxon>
        <taxon>rosids</taxon>
        <taxon>fabids</taxon>
        <taxon>Rosales</taxon>
        <taxon>Rhamnaceae</taxon>
        <taxon>rhamnoid group</taxon>
        <taxon>Rhamneae</taxon>
        <taxon>Rhamnella</taxon>
    </lineage>
</organism>
<evidence type="ECO:0000256" key="5">
    <source>
        <dbReference type="PROSITE-ProRule" id="PRU00449"/>
    </source>
</evidence>
<accession>A0A8K0H3N3</accession>
<dbReference type="PANTHER" id="PTHR10634">
    <property type="entry name" value="AN1-TYPE ZINC FINGER PROTEIN"/>
    <property type="match status" value="1"/>
</dbReference>
<dbReference type="SMART" id="SM00259">
    <property type="entry name" value="ZnF_A20"/>
    <property type="match status" value="2"/>
</dbReference>
<dbReference type="SUPFAM" id="SSF118310">
    <property type="entry name" value="AN1-like Zinc finger"/>
    <property type="match status" value="1"/>
</dbReference>
<dbReference type="OrthoDB" id="428577at2759"/>
<dbReference type="InterPro" id="IPR050652">
    <property type="entry name" value="AN1_A20_ZnFinger"/>
</dbReference>
<evidence type="ECO:0000256" key="3">
    <source>
        <dbReference type="ARBA" id="ARBA00022771"/>
    </source>
</evidence>
<keyword evidence="9" id="KW-1185">Reference proteome</keyword>
<dbReference type="SMART" id="SM00154">
    <property type="entry name" value="ZnF_AN1"/>
    <property type="match status" value="1"/>
</dbReference>
<feature type="domain" description="A20-type" evidence="6">
    <location>
        <begin position="1"/>
        <end position="34"/>
    </location>
</feature>
<evidence type="ECO:0000256" key="2">
    <source>
        <dbReference type="ARBA" id="ARBA00022723"/>
    </source>
</evidence>
<dbReference type="Gene3D" id="1.20.5.4770">
    <property type="match status" value="1"/>
</dbReference>
<gene>
    <name evidence="8" type="ORF">FNV43_RR14814</name>
</gene>
<feature type="domain" description="AN1-type" evidence="7">
    <location>
        <begin position="95"/>
        <end position="142"/>
    </location>
</feature>
<dbReference type="InterPro" id="IPR000058">
    <property type="entry name" value="Znf_AN1"/>
</dbReference>
<dbReference type="EMBL" id="VOIH02000006">
    <property type="protein sequence ID" value="KAF3445121.1"/>
    <property type="molecule type" value="Genomic_DNA"/>
</dbReference>
<reference evidence="8" key="1">
    <citation type="submission" date="2020-03" db="EMBL/GenBank/DDBJ databases">
        <title>A high-quality chromosome-level genome assembly of a woody plant with both climbing and erect habits, Rhamnella rubrinervis.</title>
        <authorList>
            <person name="Lu Z."/>
            <person name="Yang Y."/>
            <person name="Zhu X."/>
            <person name="Sun Y."/>
        </authorList>
    </citation>
    <scope>NUCLEOTIDE SEQUENCE</scope>
    <source>
        <strain evidence="8">BYM</strain>
        <tissue evidence="8">Leaf</tissue>
    </source>
</reference>